<dbReference type="InterPro" id="IPR044876">
    <property type="entry name" value="HRDC_dom_sf"/>
</dbReference>
<dbReference type="InterPro" id="IPR002121">
    <property type="entry name" value="HRDC_dom"/>
</dbReference>
<dbReference type="PANTHER" id="PTHR47649:SF1">
    <property type="entry name" value="RIBONUCLEASE D"/>
    <property type="match status" value="1"/>
</dbReference>
<dbReference type="CDD" id="cd06142">
    <property type="entry name" value="RNaseD_exo"/>
    <property type="match status" value="1"/>
</dbReference>
<dbReference type="EMBL" id="JAPFPW010000001">
    <property type="protein sequence ID" value="MCW7752661.1"/>
    <property type="molecule type" value="Genomic_DNA"/>
</dbReference>
<keyword evidence="3" id="KW-1185">Reference proteome</keyword>
<dbReference type="InterPro" id="IPR036397">
    <property type="entry name" value="RNaseH_sf"/>
</dbReference>
<name>A0ABT3N5D0_9BACT</name>
<evidence type="ECO:0000313" key="2">
    <source>
        <dbReference type="EMBL" id="MCW7752661.1"/>
    </source>
</evidence>
<dbReference type="InterPro" id="IPR012337">
    <property type="entry name" value="RNaseH-like_sf"/>
</dbReference>
<dbReference type="InterPro" id="IPR010997">
    <property type="entry name" value="HRDC-like_sf"/>
</dbReference>
<dbReference type="InterPro" id="IPR051086">
    <property type="entry name" value="RNase_D-like"/>
</dbReference>
<dbReference type="Gene3D" id="1.10.150.80">
    <property type="entry name" value="HRDC domain"/>
    <property type="match status" value="2"/>
</dbReference>
<comment type="caution">
    <text evidence="2">The sequence shown here is derived from an EMBL/GenBank/DDBJ whole genome shotgun (WGS) entry which is preliminary data.</text>
</comment>
<dbReference type="SUPFAM" id="SSF53098">
    <property type="entry name" value="Ribonuclease H-like"/>
    <property type="match status" value="1"/>
</dbReference>
<dbReference type="RefSeq" id="WP_265423524.1">
    <property type="nucleotide sequence ID" value="NZ_JAPFPW010000001.1"/>
</dbReference>
<dbReference type="Gene3D" id="3.30.420.10">
    <property type="entry name" value="Ribonuclease H-like superfamily/Ribonuclease H"/>
    <property type="match status" value="1"/>
</dbReference>
<gene>
    <name evidence="2" type="ORF">OOT00_01520</name>
</gene>
<dbReference type="PROSITE" id="PS50967">
    <property type="entry name" value="HRDC"/>
    <property type="match status" value="2"/>
</dbReference>
<dbReference type="Pfam" id="PF00570">
    <property type="entry name" value="HRDC"/>
    <property type="match status" value="2"/>
</dbReference>
<organism evidence="2 3">
    <name type="scientific">Desulfobotulus pelophilus</name>
    <dbReference type="NCBI Taxonomy" id="2823377"/>
    <lineage>
        <taxon>Bacteria</taxon>
        <taxon>Pseudomonadati</taxon>
        <taxon>Thermodesulfobacteriota</taxon>
        <taxon>Desulfobacteria</taxon>
        <taxon>Desulfobacterales</taxon>
        <taxon>Desulfobacteraceae</taxon>
        <taxon>Desulfobotulus</taxon>
    </lineage>
</organism>
<dbReference type="InterPro" id="IPR002562">
    <property type="entry name" value="3'-5'_exonuclease_dom"/>
</dbReference>
<evidence type="ECO:0000313" key="3">
    <source>
        <dbReference type="Proteomes" id="UP001209681"/>
    </source>
</evidence>
<feature type="domain" description="HRDC" evidence="1">
    <location>
        <begin position="304"/>
        <end position="380"/>
    </location>
</feature>
<dbReference type="Proteomes" id="UP001209681">
    <property type="component" value="Unassembled WGS sequence"/>
</dbReference>
<dbReference type="Pfam" id="PF01612">
    <property type="entry name" value="DNA_pol_A_exo1"/>
    <property type="match status" value="1"/>
</dbReference>
<accession>A0ABT3N5D0</accession>
<proteinExistence type="predicted"/>
<reference evidence="2 3" key="1">
    <citation type="submission" date="2022-11" db="EMBL/GenBank/DDBJ databases">
        <title>Desulfobotulus tamanensis H1 sp. nov. - anaerobic, alkaliphilic, sulphate reducing bacterium isolated from terrestrial mud volcano.</title>
        <authorList>
            <person name="Frolova A."/>
            <person name="Merkel A.Y."/>
            <person name="Slobodkin A.I."/>
        </authorList>
    </citation>
    <scope>NUCLEOTIDE SEQUENCE [LARGE SCALE GENOMIC DNA]</scope>
    <source>
        <strain evidence="2 3">H1</strain>
    </source>
</reference>
<sequence>MDSTYTLIETREALQEVLPLLKAADRVGVDLEADSMFHFKEKVCLIQLAIDTGNFVLDPLSIGDLSCLGPVFANPGICKVFHGADYDVRSLFRDFGFTVENLWDTELATRFLGCRASGLNAVLKERFGVCLDKKYQKKDWSQRPLSPEMIAYAAEDTRYLLALSRELESELAARGRLEWVAEECHLLQQVRAQEGEERPLFLRFKGAGRLDRRSLAVLESFLEFRMEIAEKKDKPLFKVLGGEPLLRLAQLRPRTMEAMRDTNSLSPRQLSMFGSSLLDCIHGAMAIPDASLPVYPRSKALRIKPQVALRIKVMKEWRDRLAEELSLDPALLCNKSLLTKLAQCRPTSMEELSKIGDMRKWQRELLGEGLLRVLEEPGLF</sequence>
<protein>
    <submittedName>
        <fullName evidence="2">HRDC domain-containing protein</fullName>
    </submittedName>
</protein>
<dbReference type="PANTHER" id="PTHR47649">
    <property type="entry name" value="RIBONUCLEASE D"/>
    <property type="match status" value="1"/>
</dbReference>
<feature type="domain" description="HRDC" evidence="1">
    <location>
        <begin position="211"/>
        <end position="291"/>
    </location>
</feature>
<dbReference type="SMART" id="SM00474">
    <property type="entry name" value="35EXOc"/>
    <property type="match status" value="1"/>
</dbReference>
<dbReference type="SUPFAM" id="SSF47819">
    <property type="entry name" value="HRDC-like"/>
    <property type="match status" value="2"/>
</dbReference>
<evidence type="ECO:0000259" key="1">
    <source>
        <dbReference type="PROSITE" id="PS50967"/>
    </source>
</evidence>